<dbReference type="Proteomes" id="UP000001542">
    <property type="component" value="Unassembled WGS sequence"/>
</dbReference>
<sequence length="794" mass="89673">MQELGIKKDWIKVGLLDFQLKQHYEFNTAIINQAGGGKLIPYPYGGMFLRLHRSAKNYISVINNSGFPVFQKVMLKIDDIHSIFWWFDGNIGVLHYDSTVSVVSTFGQVIRRYEPPEHLTICCAKEFNFGIAFVNEKKNIYVFNSENDNFYPYGNLSQNSFPTLIDYSAKPDKGIIVTESNEVFAFNATDVTRIWTAPTAPSQIKLHYSGKAVACINDTGLYIVQTAVAGTVTLPAAGIVDFAWIDENTVILATQTQTVALQLGFNSPIPIPVSNVQLLADDEDGVRIYGSDVYTLTPIPKSVQQLLLPTNAHRVSLLIQAYQSYLDNDITCYAILEENNQILQQTVEKIIAAAPYIMNADAVERLLTAAAFAKYQIHNFNHEEFANTIKVVRMLFSLRRPQEANEIDRTGYSFLTTGTMYELANKDSFVSYCANLRLFDLAEAMAKIVGKSDTSDIAMAWAMFVLAKDPYRVDFVLQRIEPYKNIDYQRLSLFAREVGSDPQSICSIIRRIRDPVIRIRSLQNPAYENQLVPSLNELKDGDAFIRYFFRVRFTSVTDKTKFNFLNSSQMVLDQVVAFQRFINTSLLENCALSSNRLAELTMIHTTPPDLFGRTPTQLEVCMKYFPKEKHSPFGDAIRNQIAVDEMLVGLPSGPADINGTGPAPSPRQIMERALVTENEKLFNKVTKQYQLDDKFINFTKLKTYIKYEALRGKIDGFVQSVSTKMPLGIMADLLFEANLEKQGAALVERIPNKEEKLQKLMDRKLYARAADVANKMGNTALAEDLQKKAKENQK</sequence>
<dbReference type="EMBL" id="DS113614">
    <property type="protein sequence ID" value="EAY00089.1"/>
    <property type="molecule type" value="Genomic_DNA"/>
</dbReference>
<dbReference type="InterPro" id="IPR006926">
    <property type="entry name" value="Vps16_N"/>
</dbReference>
<reference evidence="2" key="1">
    <citation type="submission" date="2006-10" db="EMBL/GenBank/DDBJ databases">
        <authorList>
            <person name="Amadeo P."/>
            <person name="Zhao Q."/>
            <person name="Wortman J."/>
            <person name="Fraser-Liggett C."/>
            <person name="Carlton J."/>
        </authorList>
    </citation>
    <scope>NUCLEOTIDE SEQUENCE</scope>
    <source>
        <strain evidence="2">G3</strain>
    </source>
</reference>
<dbReference type="AlphaFoldDB" id="A2F4S6"/>
<gene>
    <name evidence="2" type="ORF">TVAG_328510</name>
</gene>
<dbReference type="GO" id="GO:0005768">
    <property type="term" value="C:endosome"/>
    <property type="evidence" value="ECO:0000318"/>
    <property type="project" value="GO_Central"/>
</dbReference>
<dbReference type="GO" id="GO:0030897">
    <property type="term" value="C:HOPS complex"/>
    <property type="evidence" value="ECO:0000318"/>
    <property type="project" value="GO_Central"/>
</dbReference>
<proteinExistence type="predicted"/>
<evidence type="ECO:0000313" key="2">
    <source>
        <dbReference type="EMBL" id="EAY00089.1"/>
    </source>
</evidence>
<dbReference type="SMR" id="A2F4S6"/>
<dbReference type="VEuPathDB" id="TrichDB:TVAGG3_0149030"/>
<evidence type="ECO:0000259" key="1">
    <source>
        <dbReference type="Pfam" id="PF04841"/>
    </source>
</evidence>
<dbReference type="GO" id="GO:0006886">
    <property type="term" value="P:intracellular protein transport"/>
    <property type="evidence" value="ECO:0007669"/>
    <property type="project" value="InterPro"/>
</dbReference>
<dbReference type="GO" id="GO:0003779">
    <property type="term" value="F:actin binding"/>
    <property type="evidence" value="ECO:0000318"/>
    <property type="project" value="GO_Central"/>
</dbReference>
<dbReference type="InterPro" id="IPR016534">
    <property type="entry name" value="VPS16"/>
</dbReference>
<dbReference type="VEuPathDB" id="TrichDB:TVAG_328510"/>
<dbReference type="OrthoDB" id="1792at2759"/>
<organism evidence="2 3">
    <name type="scientific">Trichomonas vaginalis (strain ATCC PRA-98 / G3)</name>
    <dbReference type="NCBI Taxonomy" id="412133"/>
    <lineage>
        <taxon>Eukaryota</taxon>
        <taxon>Metamonada</taxon>
        <taxon>Parabasalia</taxon>
        <taxon>Trichomonadida</taxon>
        <taxon>Trichomonadidae</taxon>
        <taxon>Trichomonas</taxon>
    </lineage>
</organism>
<dbReference type="PANTHER" id="PTHR12811">
    <property type="entry name" value="VACUOLAR PROTEIN SORTING VPS16"/>
    <property type="match status" value="1"/>
</dbReference>
<dbReference type="PANTHER" id="PTHR12811:SF0">
    <property type="entry name" value="VACUOLAR PROTEIN SORTING-ASSOCIATED PROTEIN 16 HOMOLOG"/>
    <property type="match status" value="1"/>
</dbReference>
<dbReference type="KEGG" id="tva:4757914"/>
<accession>A2F4S6</accession>
<name>A2F4S6_TRIV3</name>
<dbReference type="InParanoid" id="A2F4S6"/>
<keyword evidence="3" id="KW-1185">Reference proteome</keyword>
<protein>
    <recommendedName>
        <fullName evidence="1">Vps16 N-terminal domain-containing protein</fullName>
    </recommendedName>
</protein>
<dbReference type="GO" id="GO:0042144">
    <property type="term" value="P:vacuole fusion, non-autophagic"/>
    <property type="evidence" value="ECO:0000318"/>
    <property type="project" value="GO_Central"/>
</dbReference>
<reference evidence="2" key="2">
    <citation type="journal article" date="2007" name="Science">
        <title>Draft genome sequence of the sexually transmitted pathogen Trichomonas vaginalis.</title>
        <authorList>
            <person name="Carlton J.M."/>
            <person name="Hirt R.P."/>
            <person name="Silva J.C."/>
            <person name="Delcher A.L."/>
            <person name="Schatz M."/>
            <person name="Zhao Q."/>
            <person name="Wortman J.R."/>
            <person name="Bidwell S.L."/>
            <person name="Alsmark U.C.M."/>
            <person name="Besteiro S."/>
            <person name="Sicheritz-Ponten T."/>
            <person name="Noel C.J."/>
            <person name="Dacks J.B."/>
            <person name="Foster P.G."/>
            <person name="Simillion C."/>
            <person name="Van de Peer Y."/>
            <person name="Miranda-Saavedra D."/>
            <person name="Barton G.J."/>
            <person name="Westrop G.D."/>
            <person name="Mueller S."/>
            <person name="Dessi D."/>
            <person name="Fiori P.L."/>
            <person name="Ren Q."/>
            <person name="Paulsen I."/>
            <person name="Zhang H."/>
            <person name="Bastida-Corcuera F.D."/>
            <person name="Simoes-Barbosa A."/>
            <person name="Brown M.T."/>
            <person name="Hayes R.D."/>
            <person name="Mukherjee M."/>
            <person name="Okumura C.Y."/>
            <person name="Schneider R."/>
            <person name="Smith A.J."/>
            <person name="Vanacova S."/>
            <person name="Villalvazo M."/>
            <person name="Haas B.J."/>
            <person name="Pertea M."/>
            <person name="Feldblyum T.V."/>
            <person name="Utterback T.R."/>
            <person name="Shu C.L."/>
            <person name="Osoegawa K."/>
            <person name="de Jong P.J."/>
            <person name="Hrdy I."/>
            <person name="Horvathova L."/>
            <person name="Zubacova Z."/>
            <person name="Dolezal P."/>
            <person name="Malik S.B."/>
            <person name="Logsdon J.M. Jr."/>
            <person name="Henze K."/>
            <person name="Gupta A."/>
            <person name="Wang C.C."/>
            <person name="Dunne R.L."/>
            <person name="Upcroft J.A."/>
            <person name="Upcroft P."/>
            <person name="White O."/>
            <person name="Salzberg S.L."/>
            <person name="Tang P."/>
            <person name="Chiu C.-H."/>
            <person name="Lee Y.-S."/>
            <person name="Embley T.M."/>
            <person name="Coombs G.H."/>
            <person name="Mottram J.C."/>
            <person name="Tachezy J."/>
            <person name="Fraser-Liggett C.M."/>
            <person name="Johnson P.J."/>
        </authorList>
    </citation>
    <scope>NUCLEOTIDE SEQUENCE [LARGE SCALE GENOMIC DNA]</scope>
    <source>
        <strain evidence="2">G3</strain>
    </source>
</reference>
<dbReference type="Pfam" id="PF04841">
    <property type="entry name" value="Vps16_N"/>
    <property type="match status" value="1"/>
</dbReference>
<evidence type="ECO:0000313" key="3">
    <source>
        <dbReference type="Proteomes" id="UP000001542"/>
    </source>
</evidence>
<feature type="domain" description="Vps16 N-terminal" evidence="1">
    <location>
        <begin position="58"/>
        <end position="385"/>
    </location>
</feature>
<dbReference type="SUPFAM" id="SSF63829">
    <property type="entry name" value="Calcium-dependent phosphotriesterase"/>
    <property type="match status" value="1"/>
</dbReference>
<dbReference type="RefSeq" id="XP_001313018.1">
    <property type="nucleotide sequence ID" value="XM_001313017.1"/>
</dbReference>
<dbReference type="STRING" id="5722.A2F4S6"/>
<dbReference type="GO" id="GO:0016197">
    <property type="term" value="P:endosomal transport"/>
    <property type="evidence" value="ECO:0000318"/>
    <property type="project" value="GO_Central"/>
</dbReference>